<dbReference type="OrthoDB" id="9785278at2"/>
<evidence type="ECO:0000313" key="2">
    <source>
        <dbReference type="EMBL" id="VVE62888.1"/>
    </source>
</evidence>
<dbReference type="AlphaFoldDB" id="A0A378YD54"/>
<evidence type="ECO:0000313" key="4">
    <source>
        <dbReference type="Proteomes" id="UP000361468"/>
    </source>
</evidence>
<dbReference type="KEGG" id="prb:X636_22925"/>
<keyword evidence="4" id="KW-1185">Reference proteome</keyword>
<dbReference type="NCBIfam" id="NF040826">
    <property type="entry name" value="lxa_BCAM0308"/>
    <property type="match status" value="1"/>
</dbReference>
<dbReference type="STRING" id="93220.A6P55_23175"/>
<dbReference type="Proteomes" id="UP000361468">
    <property type="component" value="Unassembled WGS sequence"/>
</dbReference>
<dbReference type="KEGG" id="ppnm:LV28_02130"/>
<evidence type="ECO:0000313" key="3">
    <source>
        <dbReference type="Proteomes" id="UP000254573"/>
    </source>
</evidence>
<protein>
    <recommendedName>
        <fullName evidence="5">ATPase</fullName>
    </recommendedName>
</protein>
<dbReference type="EMBL" id="UGSG01000001">
    <property type="protein sequence ID" value="SUA74653.1"/>
    <property type="molecule type" value="Genomic_DNA"/>
</dbReference>
<dbReference type="KEGG" id="ppno:DA70_04180"/>
<name>A0A378YD54_9BURK</name>
<sequence length="167" mass="18545">MKFRARSATVRPVRWDHFPEETVPDSYKQPEAAPALAACPVCHAIYLRGRWQWGVIPPGAASLTCSACHRIADGVAAASIALEGAFEAAHRDEILGLIRHRAQRLHREHPVERVMAITSNESGTTITTTGVHIARDIATAIHHAYGGKLHFDYQHAKAQLHVRWQRP</sequence>
<dbReference type="InterPro" id="IPR047706">
    <property type="entry name" value="BCAM0308-like"/>
</dbReference>
<accession>A0A378YD54</accession>
<gene>
    <name evidence="1" type="ORF">NCTC13160_00425</name>
    <name evidence="2" type="ORF">PPN31119_01043</name>
</gene>
<dbReference type="RefSeq" id="WP_023596009.1">
    <property type="nucleotide sequence ID" value="NC_023018.2"/>
</dbReference>
<organism evidence="1 3">
    <name type="scientific">Pandoraea pnomenusa</name>
    <dbReference type="NCBI Taxonomy" id="93220"/>
    <lineage>
        <taxon>Bacteria</taxon>
        <taxon>Pseudomonadati</taxon>
        <taxon>Pseudomonadota</taxon>
        <taxon>Betaproteobacteria</taxon>
        <taxon>Burkholderiales</taxon>
        <taxon>Burkholderiaceae</taxon>
        <taxon>Pandoraea</taxon>
    </lineage>
</organism>
<reference evidence="2 4" key="2">
    <citation type="submission" date="2019-08" db="EMBL/GenBank/DDBJ databases">
        <authorList>
            <person name="Peeters C."/>
        </authorList>
    </citation>
    <scope>NUCLEOTIDE SEQUENCE [LARGE SCALE GENOMIC DNA]</scope>
    <source>
        <strain evidence="2 4">LMG 31119</strain>
    </source>
</reference>
<dbReference type="GeneID" id="57198921"/>
<evidence type="ECO:0000313" key="1">
    <source>
        <dbReference type="EMBL" id="SUA74653.1"/>
    </source>
</evidence>
<dbReference type="Proteomes" id="UP000254573">
    <property type="component" value="Unassembled WGS sequence"/>
</dbReference>
<proteinExistence type="predicted"/>
<reference evidence="1 3" key="1">
    <citation type="submission" date="2018-06" db="EMBL/GenBank/DDBJ databases">
        <authorList>
            <consortium name="Pathogen Informatics"/>
            <person name="Doyle S."/>
        </authorList>
    </citation>
    <scope>NUCLEOTIDE SEQUENCE [LARGE SCALE GENOMIC DNA]</scope>
    <source>
        <strain evidence="1 3">NCTC13160</strain>
    </source>
</reference>
<evidence type="ECO:0008006" key="5">
    <source>
        <dbReference type="Google" id="ProtNLM"/>
    </source>
</evidence>
<dbReference type="EMBL" id="CABPSO010000002">
    <property type="protein sequence ID" value="VVE62888.1"/>
    <property type="molecule type" value="Genomic_DNA"/>
</dbReference>